<dbReference type="SUPFAM" id="SSF52129">
    <property type="entry name" value="Caspase-like"/>
    <property type="match status" value="1"/>
</dbReference>
<dbReference type="InterPro" id="IPR001315">
    <property type="entry name" value="CARD"/>
</dbReference>
<dbReference type="OrthoDB" id="6097640at2759"/>
<dbReference type="InterPro" id="IPR029030">
    <property type="entry name" value="Caspase-like_dom_sf"/>
</dbReference>
<dbReference type="Pfam" id="PF00619">
    <property type="entry name" value="CARD"/>
    <property type="match status" value="1"/>
</dbReference>
<dbReference type="InterPro" id="IPR033139">
    <property type="entry name" value="Caspase_cys_AS"/>
</dbReference>
<dbReference type="RefSeq" id="XP_026221495.1">
    <property type="nucleotide sequence ID" value="XM_026365710.1"/>
</dbReference>
<dbReference type="PROSITE" id="PS50209">
    <property type="entry name" value="CARD"/>
    <property type="match status" value="1"/>
</dbReference>
<dbReference type="OMA" id="LICNIDF"/>
<evidence type="ECO:0000256" key="1">
    <source>
        <dbReference type="ARBA" id="ARBA00010134"/>
    </source>
</evidence>
<dbReference type="PRINTS" id="PR00376">
    <property type="entry name" value="IL1BCENZYME"/>
</dbReference>
<evidence type="ECO:0000259" key="4">
    <source>
        <dbReference type="PROSITE" id="PS50207"/>
    </source>
</evidence>
<feature type="domain" description="Caspase family p10" evidence="4">
    <location>
        <begin position="297"/>
        <end position="384"/>
    </location>
</feature>
<dbReference type="InterPro" id="IPR011029">
    <property type="entry name" value="DEATH-like_dom_sf"/>
</dbReference>
<evidence type="ECO:0000313" key="7">
    <source>
        <dbReference type="Ensembl" id="ENSATEP00000020403.1"/>
    </source>
</evidence>
<name>A0A3Q1IRT2_ANATE</name>
<evidence type="ECO:0000313" key="8">
    <source>
        <dbReference type="Proteomes" id="UP000265040"/>
    </source>
</evidence>
<dbReference type="SMART" id="SM00115">
    <property type="entry name" value="CASc"/>
    <property type="match status" value="1"/>
</dbReference>
<dbReference type="Gene3D" id="1.10.533.10">
    <property type="entry name" value="Death Domain, Fas"/>
    <property type="match status" value="1"/>
</dbReference>
<dbReference type="InterPro" id="IPR002138">
    <property type="entry name" value="Pept_C14_p10"/>
</dbReference>
<dbReference type="GO" id="GO:0072557">
    <property type="term" value="C:IPAF inflammasome complex"/>
    <property type="evidence" value="ECO:0007669"/>
    <property type="project" value="TreeGrafter"/>
</dbReference>
<dbReference type="PROSITE" id="PS50208">
    <property type="entry name" value="CASPASE_P20"/>
    <property type="match status" value="1"/>
</dbReference>
<dbReference type="CDD" id="cd00032">
    <property type="entry name" value="CASc"/>
    <property type="match status" value="1"/>
</dbReference>
<feature type="active site" evidence="2">
    <location>
        <position position="211"/>
    </location>
</feature>
<dbReference type="InterPro" id="IPR015917">
    <property type="entry name" value="Pept_C14A"/>
</dbReference>
<dbReference type="SUPFAM" id="SSF47986">
    <property type="entry name" value="DEATH domain"/>
    <property type="match status" value="1"/>
</dbReference>
<dbReference type="PANTHER" id="PTHR47901:SF3">
    <property type="entry name" value="CASPASE-1"/>
    <property type="match status" value="1"/>
</dbReference>
<evidence type="ECO:0000259" key="5">
    <source>
        <dbReference type="PROSITE" id="PS50208"/>
    </source>
</evidence>
<dbReference type="Proteomes" id="UP000265040">
    <property type="component" value="Chromosome 13"/>
</dbReference>
<dbReference type="STRING" id="64144.ENSATEP00000020388"/>
<keyword evidence="8" id="KW-1185">Reference proteome</keyword>
<dbReference type="GeneID" id="113165906"/>
<evidence type="ECO:0000256" key="2">
    <source>
        <dbReference type="PIRSR" id="PIRSR038001-1"/>
    </source>
</evidence>
<dbReference type="AlphaFoldDB" id="A0A3Q1IRT2"/>
<dbReference type="PROSITE" id="PS01122">
    <property type="entry name" value="CASPASE_CYS"/>
    <property type="match status" value="1"/>
</dbReference>
<dbReference type="GO" id="GO:0097169">
    <property type="term" value="C:AIM2 inflammasome complex"/>
    <property type="evidence" value="ECO:0007669"/>
    <property type="project" value="TreeGrafter"/>
</dbReference>
<dbReference type="InterPro" id="IPR011600">
    <property type="entry name" value="Pept_C14_caspase"/>
</dbReference>
<reference evidence="7" key="1">
    <citation type="submission" date="2021-04" db="EMBL/GenBank/DDBJ databases">
        <authorList>
            <consortium name="Wellcome Sanger Institute Data Sharing"/>
        </authorList>
    </citation>
    <scope>NUCLEOTIDE SEQUENCE [LARGE SCALE GENOMIC DNA]</scope>
</reference>
<organism evidence="7 8">
    <name type="scientific">Anabas testudineus</name>
    <name type="common">Climbing perch</name>
    <name type="synonym">Anthias testudineus</name>
    <dbReference type="NCBI Taxonomy" id="64144"/>
    <lineage>
        <taxon>Eukaryota</taxon>
        <taxon>Metazoa</taxon>
        <taxon>Chordata</taxon>
        <taxon>Craniata</taxon>
        <taxon>Vertebrata</taxon>
        <taxon>Euteleostomi</taxon>
        <taxon>Actinopterygii</taxon>
        <taxon>Neopterygii</taxon>
        <taxon>Teleostei</taxon>
        <taxon>Neoteleostei</taxon>
        <taxon>Acanthomorphata</taxon>
        <taxon>Anabantaria</taxon>
        <taxon>Anabantiformes</taxon>
        <taxon>Anabantoidei</taxon>
        <taxon>Anabantidae</taxon>
        <taxon>Anabas</taxon>
    </lineage>
</organism>
<proteinExistence type="inferred from homology"/>
<dbReference type="GeneTree" id="ENSGT00940000162428"/>
<feature type="domain" description="CARD" evidence="6">
    <location>
        <begin position="1"/>
        <end position="91"/>
    </location>
</feature>
<reference evidence="7" key="3">
    <citation type="submission" date="2025-09" db="UniProtKB">
        <authorList>
            <consortium name="Ensembl"/>
        </authorList>
    </citation>
    <scope>IDENTIFICATION</scope>
</reference>
<dbReference type="FunCoup" id="A0A3Q1IRT2">
    <property type="interactions" value="923"/>
</dbReference>
<dbReference type="PANTHER" id="PTHR47901">
    <property type="entry name" value="CASPASE RECRUITMENT DOMAIN-CONTAINING PROTEIN 18"/>
    <property type="match status" value="1"/>
</dbReference>
<dbReference type="GO" id="GO:0050727">
    <property type="term" value="P:regulation of inflammatory response"/>
    <property type="evidence" value="ECO:0007669"/>
    <property type="project" value="TreeGrafter"/>
</dbReference>
<protein>
    <recommendedName>
        <fullName evidence="9">Caspase a</fullName>
    </recommendedName>
</protein>
<feature type="active site" evidence="2">
    <location>
        <position position="259"/>
    </location>
</feature>
<dbReference type="PROSITE" id="PS50207">
    <property type="entry name" value="CASPASE_P10"/>
    <property type="match status" value="1"/>
</dbReference>
<dbReference type="InParanoid" id="A0A3Q1IRT2"/>
<dbReference type="PIRSF" id="PIRSF038001">
    <property type="entry name" value="Caspase_ICE"/>
    <property type="match status" value="1"/>
</dbReference>
<evidence type="ECO:0008006" key="9">
    <source>
        <dbReference type="Google" id="ProtNLM"/>
    </source>
</evidence>
<dbReference type="GO" id="GO:0042981">
    <property type="term" value="P:regulation of apoptotic process"/>
    <property type="evidence" value="ECO:0007669"/>
    <property type="project" value="InterPro"/>
</dbReference>
<dbReference type="GO" id="GO:0004197">
    <property type="term" value="F:cysteine-type endopeptidase activity"/>
    <property type="evidence" value="ECO:0007669"/>
    <property type="project" value="InterPro"/>
</dbReference>
<dbReference type="Gene3D" id="3.40.50.1460">
    <property type="match status" value="1"/>
</dbReference>
<feature type="domain" description="Caspase family p20" evidence="5">
    <location>
        <begin position="134"/>
        <end position="263"/>
    </location>
</feature>
<comment type="similarity">
    <text evidence="1 3">Belongs to the peptidase C14A family.</text>
</comment>
<evidence type="ECO:0000259" key="6">
    <source>
        <dbReference type="PROSITE" id="PS50209"/>
    </source>
</evidence>
<dbReference type="Pfam" id="PF00656">
    <property type="entry name" value="Peptidase_C14"/>
    <property type="match status" value="1"/>
</dbReference>
<evidence type="ECO:0000256" key="3">
    <source>
        <dbReference type="RuleBase" id="RU003971"/>
    </source>
</evidence>
<sequence length="386" mass="43826">MADKELARVRGRFVEKVSKPLLKQLLDDLLEDGLLNDGETDSVLEDCSNKADMARMLIDMVKRKGDRASRKMIAHLESRDPTLYSELGLSCGPPAQPAAAEPSWSSKLITTTDSFWREKLNDKNIYPVTPPSIRNRVALLITNRHFLDRKLNREGAERDEENMEKLLTSLNYEVVKHRDLTAKGMDDALLEFSRHPKLKETDSVFVVIMSHGKLGAVLGVNFKEEEPDEFPVDNIYKHLGTEKCRALLNKPKIIIIQACRGEKGGSVLVSDSAKGDVVCDDASWSGPAREVNIVDDALLYAHKEKDFISLLSSTPDTVSYRETKQGSFLIQYIAEVFNTCSHEDDIDELFRKVMQRFEEFPSETKRQMPTKDRCTLTKRFYLFPGH</sequence>
<accession>A0A3Q1IRT2</accession>
<dbReference type="GO" id="GO:0006508">
    <property type="term" value="P:proteolysis"/>
    <property type="evidence" value="ECO:0007669"/>
    <property type="project" value="InterPro"/>
</dbReference>
<dbReference type="InterPro" id="IPR001309">
    <property type="entry name" value="Pept_C14_p20"/>
</dbReference>
<dbReference type="InterPro" id="IPR002398">
    <property type="entry name" value="Pept_C14"/>
</dbReference>
<reference evidence="7" key="2">
    <citation type="submission" date="2025-08" db="UniProtKB">
        <authorList>
            <consortium name="Ensembl"/>
        </authorList>
    </citation>
    <scope>IDENTIFICATION</scope>
</reference>
<dbReference type="GO" id="GO:0072559">
    <property type="term" value="C:NLRP3 inflammasome complex"/>
    <property type="evidence" value="ECO:0007669"/>
    <property type="project" value="TreeGrafter"/>
</dbReference>
<dbReference type="Ensembl" id="ENSATET00000020757.3">
    <property type="protein sequence ID" value="ENSATEP00000020403.1"/>
    <property type="gene ID" value="ENSATEG00000014228.3"/>
</dbReference>